<keyword evidence="1" id="KW-1133">Transmembrane helix</keyword>
<keyword evidence="1" id="KW-0472">Membrane</keyword>
<dbReference type="InterPro" id="IPR011009">
    <property type="entry name" value="Kinase-like_dom_sf"/>
</dbReference>
<feature type="transmembrane region" description="Helical" evidence="1">
    <location>
        <begin position="219"/>
        <end position="240"/>
    </location>
</feature>
<dbReference type="InterPro" id="IPR008271">
    <property type="entry name" value="Ser/Thr_kinase_AS"/>
</dbReference>
<dbReference type="GO" id="GO:0004672">
    <property type="term" value="F:protein kinase activity"/>
    <property type="evidence" value="ECO:0007669"/>
    <property type="project" value="InterPro"/>
</dbReference>
<dbReference type="EMBL" id="MN739563">
    <property type="protein sequence ID" value="QHT13168.1"/>
    <property type="molecule type" value="Genomic_DNA"/>
</dbReference>
<feature type="transmembrane region" description="Helical" evidence="1">
    <location>
        <begin position="261"/>
        <end position="282"/>
    </location>
</feature>
<proteinExistence type="predicted"/>
<protein>
    <recommendedName>
        <fullName evidence="3">Protein kinase domain-containing protein</fullName>
    </recommendedName>
</protein>
<dbReference type="PROSITE" id="PS00108">
    <property type="entry name" value="PROTEIN_KINASE_ST"/>
    <property type="match status" value="1"/>
</dbReference>
<organism evidence="2">
    <name type="scientific">viral metagenome</name>
    <dbReference type="NCBI Taxonomy" id="1070528"/>
    <lineage>
        <taxon>unclassified sequences</taxon>
        <taxon>metagenomes</taxon>
        <taxon>organismal metagenomes</taxon>
    </lineage>
</organism>
<keyword evidence="1" id="KW-0812">Transmembrane</keyword>
<dbReference type="SUPFAM" id="SSF56112">
    <property type="entry name" value="Protein kinase-like (PK-like)"/>
    <property type="match status" value="1"/>
</dbReference>
<dbReference type="AlphaFoldDB" id="A0A6C0D8P3"/>
<reference evidence="2" key="1">
    <citation type="journal article" date="2020" name="Nature">
        <title>Giant virus diversity and host interactions through global metagenomics.</title>
        <authorList>
            <person name="Schulz F."/>
            <person name="Roux S."/>
            <person name="Paez-Espino D."/>
            <person name="Jungbluth S."/>
            <person name="Walsh D.A."/>
            <person name="Denef V.J."/>
            <person name="McMahon K.D."/>
            <person name="Konstantinidis K.T."/>
            <person name="Eloe-Fadrosh E.A."/>
            <person name="Kyrpides N.C."/>
            <person name="Woyke T."/>
        </authorList>
    </citation>
    <scope>NUCLEOTIDE SEQUENCE</scope>
    <source>
        <strain evidence="2">GVMAG-M-3300023174-131</strain>
    </source>
</reference>
<evidence type="ECO:0008006" key="3">
    <source>
        <dbReference type="Google" id="ProtNLM"/>
    </source>
</evidence>
<sequence>MEFGNKLPINYKLKKLKAPVYLLSIYDDKTFYKVIKVACNNEDHITEYENYKVLLKDTTKYNVENFYDYIIFENIDIRDNIDLSIDGLTINIPLYSIIDKKEYIDIINSKNLDINLYILIGDYFPNNKTLDKYILNLPPENVINIINKVFINLDNVTKETNFRHGDFKGDNILIRENDIPSLFDLEFSLFIEDDKYIEVTAYDEPTVNLYLNLKDGEKIYGSFLKIFDIYLLVLSIVYKYNTERKVLVYLRDYMNNNIDKLVDLCDSVYIFWIIYINIILYLPTEFNDEKFIYYANYKNIKYILLNPGAQIEIINKELLKNQKIIDSIDFIKKNLE</sequence>
<name>A0A6C0D8P3_9ZZZZ</name>
<accession>A0A6C0D8P3</accession>
<evidence type="ECO:0000256" key="1">
    <source>
        <dbReference type="SAM" id="Phobius"/>
    </source>
</evidence>
<evidence type="ECO:0000313" key="2">
    <source>
        <dbReference type="EMBL" id="QHT13168.1"/>
    </source>
</evidence>